<protein>
    <submittedName>
        <fullName evidence="1">Uncharacterized protein</fullName>
    </submittedName>
</protein>
<reference evidence="1" key="1">
    <citation type="submission" date="2021-06" db="EMBL/GenBank/DDBJ databases">
        <authorList>
            <person name="Hodson N. C."/>
            <person name="Mongue J. A."/>
            <person name="Jaron S. K."/>
        </authorList>
    </citation>
    <scope>NUCLEOTIDE SEQUENCE</scope>
</reference>
<proteinExistence type="predicted"/>
<name>A0A8J2PUY4_9HEXA</name>
<gene>
    <name evidence="1" type="ORF">AFUS01_LOCUS38975</name>
</gene>
<accession>A0A8J2PUY4</accession>
<organism evidence="1 2">
    <name type="scientific">Allacma fusca</name>
    <dbReference type="NCBI Taxonomy" id="39272"/>
    <lineage>
        <taxon>Eukaryota</taxon>
        <taxon>Metazoa</taxon>
        <taxon>Ecdysozoa</taxon>
        <taxon>Arthropoda</taxon>
        <taxon>Hexapoda</taxon>
        <taxon>Collembola</taxon>
        <taxon>Symphypleona</taxon>
        <taxon>Sminthuridae</taxon>
        <taxon>Allacma</taxon>
    </lineage>
</organism>
<dbReference type="AlphaFoldDB" id="A0A8J2PUY4"/>
<dbReference type="EMBL" id="CAJVCH010550090">
    <property type="protein sequence ID" value="CAG7829092.1"/>
    <property type="molecule type" value="Genomic_DNA"/>
</dbReference>
<sequence>MLESRPIAENLAKNLRLRNCNTNTNLRDIVDGSLYKELRLGDQDFSCSMNTDGVSPFRSSRFSLTPVLTSINELDYNFRRSNTMLVGLWCSSDKPNYNAFLKPIVEYCNELSKTPIQWLANGSEFSSLVYFPIFVADSVARCA</sequence>
<evidence type="ECO:0000313" key="1">
    <source>
        <dbReference type="EMBL" id="CAG7829092.1"/>
    </source>
</evidence>
<keyword evidence="2" id="KW-1185">Reference proteome</keyword>
<feature type="non-terminal residue" evidence="1">
    <location>
        <position position="143"/>
    </location>
</feature>
<evidence type="ECO:0000313" key="2">
    <source>
        <dbReference type="Proteomes" id="UP000708208"/>
    </source>
</evidence>
<comment type="caution">
    <text evidence="1">The sequence shown here is derived from an EMBL/GenBank/DDBJ whole genome shotgun (WGS) entry which is preliminary data.</text>
</comment>
<dbReference type="OrthoDB" id="8194903at2759"/>
<dbReference type="Proteomes" id="UP000708208">
    <property type="component" value="Unassembled WGS sequence"/>
</dbReference>